<dbReference type="NCBIfam" id="NF011969">
    <property type="entry name" value="PRK15441.1"/>
    <property type="match status" value="1"/>
</dbReference>
<gene>
    <name evidence="15" type="primary">ppiC</name>
    <name evidence="14" type="ORF">ERS013165_02526</name>
    <name evidence="15" type="ORF">ERS013200_01372</name>
</gene>
<feature type="domain" description="PpiC" evidence="13">
    <location>
        <begin position="37"/>
        <end position="125"/>
    </location>
</feature>
<dbReference type="FunFam" id="3.10.50.40:FF:000003">
    <property type="entry name" value="Peptidylprolyl isomerase"/>
    <property type="match status" value="1"/>
</dbReference>
<keyword evidence="6 12" id="KW-0697">Rotamase</keyword>
<name>A0A655PYK7_VIBCL</name>
<dbReference type="Proteomes" id="UP000044806">
    <property type="component" value="Unassembled WGS sequence"/>
</dbReference>
<evidence type="ECO:0000256" key="10">
    <source>
        <dbReference type="ARBA" id="ARBA00043072"/>
    </source>
</evidence>
<dbReference type="SUPFAM" id="SSF54534">
    <property type="entry name" value="FKBP-like"/>
    <property type="match status" value="1"/>
</dbReference>
<sequence>MNLVDIRPFCIDLSHAFTFIVDRVHYAARQNRGNIMARTAAALHILVKHKEQADDILAQLKKGAKFHVLAKKYSTCPSGKKGGDLGEFRQGQMVPAFDKACFQGEVLTPQLVKTKFGWHVVKVLYRT</sequence>
<comment type="subcellular location">
    <subcellularLocation>
        <location evidence="2">Cytoplasm</location>
    </subcellularLocation>
</comment>
<comment type="similarity">
    <text evidence="3">Belongs to the PpiC/parvulin rotamase family.</text>
</comment>
<dbReference type="GO" id="GO:0005737">
    <property type="term" value="C:cytoplasm"/>
    <property type="evidence" value="ECO:0007669"/>
    <property type="project" value="UniProtKB-SubCell"/>
</dbReference>
<evidence type="ECO:0000256" key="5">
    <source>
        <dbReference type="ARBA" id="ARBA00022490"/>
    </source>
</evidence>
<dbReference type="EMBL" id="CWQY01000006">
    <property type="protein sequence ID" value="CSC41586.1"/>
    <property type="molecule type" value="Genomic_DNA"/>
</dbReference>
<evidence type="ECO:0000256" key="4">
    <source>
        <dbReference type="ARBA" id="ARBA00013194"/>
    </source>
</evidence>
<evidence type="ECO:0000256" key="6">
    <source>
        <dbReference type="ARBA" id="ARBA00023110"/>
    </source>
</evidence>
<dbReference type="PROSITE" id="PS50198">
    <property type="entry name" value="PPIC_PPIASE_2"/>
    <property type="match status" value="1"/>
</dbReference>
<evidence type="ECO:0000259" key="13">
    <source>
        <dbReference type="PROSITE" id="PS50198"/>
    </source>
</evidence>
<evidence type="ECO:0000313" key="15">
    <source>
        <dbReference type="EMBL" id="CSC41586.1"/>
    </source>
</evidence>
<evidence type="ECO:0000256" key="8">
    <source>
        <dbReference type="ARBA" id="ARBA00040926"/>
    </source>
</evidence>
<dbReference type="AlphaFoldDB" id="A0A655PYK7"/>
<evidence type="ECO:0000313" key="17">
    <source>
        <dbReference type="Proteomes" id="UP000044806"/>
    </source>
</evidence>
<evidence type="ECO:0000256" key="1">
    <source>
        <dbReference type="ARBA" id="ARBA00000971"/>
    </source>
</evidence>
<organism evidence="15 16">
    <name type="scientific">Vibrio cholerae</name>
    <dbReference type="NCBI Taxonomy" id="666"/>
    <lineage>
        <taxon>Bacteria</taxon>
        <taxon>Pseudomonadati</taxon>
        <taxon>Pseudomonadota</taxon>
        <taxon>Gammaproteobacteria</taxon>
        <taxon>Vibrionales</taxon>
        <taxon>Vibrionaceae</taxon>
        <taxon>Vibrio</taxon>
    </lineage>
</organism>
<keyword evidence="5" id="KW-0963">Cytoplasm</keyword>
<dbReference type="Pfam" id="PF13616">
    <property type="entry name" value="Rotamase_3"/>
    <property type="match status" value="1"/>
</dbReference>
<dbReference type="InterPro" id="IPR052204">
    <property type="entry name" value="PpiC/parvulin_rotamase"/>
</dbReference>
<evidence type="ECO:0000313" key="14">
    <source>
        <dbReference type="EMBL" id="CSA82061.1"/>
    </source>
</evidence>
<dbReference type="GO" id="GO:0003755">
    <property type="term" value="F:peptidyl-prolyl cis-trans isomerase activity"/>
    <property type="evidence" value="ECO:0007669"/>
    <property type="project" value="UniProtKB-KW"/>
</dbReference>
<protein>
    <recommendedName>
        <fullName evidence="8">Peptidyl-prolyl cis-trans isomerase C</fullName>
        <ecNumber evidence="4">5.2.1.8</ecNumber>
    </recommendedName>
    <alternativeName>
        <fullName evidence="10">Parvulin</fullName>
    </alternativeName>
    <alternativeName>
        <fullName evidence="9">Rotamase C</fullName>
    </alternativeName>
</protein>
<keyword evidence="7 12" id="KW-0413">Isomerase</keyword>
<reference evidence="16 17" key="1">
    <citation type="submission" date="2015-07" db="EMBL/GenBank/DDBJ databases">
        <authorList>
            <consortium name="Pathogen Informatics"/>
        </authorList>
    </citation>
    <scope>NUCLEOTIDE SEQUENCE [LARGE SCALE GENOMIC DNA]</scope>
    <source>
        <strain evidence="15 16">A316</strain>
        <strain evidence="14 17">A51</strain>
    </source>
</reference>
<dbReference type="PANTHER" id="PTHR43629">
    <property type="entry name" value="PEPTIDYL-PROLYL CIS-TRANS ISOMERASE"/>
    <property type="match status" value="1"/>
</dbReference>
<evidence type="ECO:0000256" key="2">
    <source>
        <dbReference type="ARBA" id="ARBA00004496"/>
    </source>
</evidence>
<comment type="catalytic activity">
    <reaction evidence="1">
        <text>[protein]-peptidylproline (omega=180) = [protein]-peptidylproline (omega=0)</text>
        <dbReference type="Rhea" id="RHEA:16237"/>
        <dbReference type="Rhea" id="RHEA-COMP:10747"/>
        <dbReference type="Rhea" id="RHEA-COMP:10748"/>
        <dbReference type="ChEBI" id="CHEBI:83833"/>
        <dbReference type="ChEBI" id="CHEBI:83834"/>
        <dbReference type="EC" id="5.2.1.8"/>
    </reaction>
</comment>
<dbReference type="EMBL" id="CWOW01000012">
    <property type="protein sequence ID" value="CSA82061.1"/>
    <property type="molecule type" value="Genomic_DNA"/>
</dbReference>
<evidence type="ECO:0000256" key="9">
    <source>
        <dbReference type="ARBA" id="ARBA00041926"/>
    </source>
</evidence>
<accession>A0A655PYK7</accession>
<dbReference type="InterPro" id="IPR046357">
    <property type="entry name" value="PPIase_dom_sf"/>
</dbReference>
<evidence type="ECO:0000256" key="3">
    <source>
        <dbReference type="ARBA" id="ARBA00007656"/>
    </source>
</evidence>
<dbReference type="PANTHER" id="PTHR43629:SF3">
    <property type="entry name" value="PEPTIDYL-PROLYL CIS-TRANS ISOMERASE C"/>
    <property type="match status" value="1"/>
</dbReference>
<dbReference type="Gene3D" id="3.10.50.40">
    <property type="match status" value="1"/>
</dbReference>
<evidence type="ECO:0000256" key="7">
    <source>
        <dbReference type="ARBA" id="ARBA00023235"/>
    </source>
</evidence>
<evidence type="ECO:0000313" key="16">
    <source>
        <dbReference type="Proteomes" id="UP000041770"/>
    </source>
</evidence>
<dbReference type="InterPro" id="IPR000297">
    <property type="entry name" value="PPIase_PpiC"/>
</dbReference>
<proteinExistence type="inferred from homology"/>
<comment type="function">
    <text evidence="11">PPIases accelerate the folding of proteins. It prefers amino acid residues with hydrophobic side chains like leucine and phenylalanine in the P1 position of the peptides substrates.</text>
</comment>
<evidence type="ECO:0000256" key="12">
    <source>
        <dbReference type="PROSITE-ProRule" id="PRU00278"/>
    </source>
</evidence>
<dbReference type="Proteomes" id="UP000041770">
    <property type="component" value="Unassembled WGS sequence"/>
</dbReference>
<evidence type="ECO:0000256" key="11">
    <source>
        <dbReference type="ARBA" id="ARBA00046231"/>
    </source>
</evidence>
<dbReference type="EC" id="5.2.1.8" evidence="4"/>